<feature type="domain" description="Type II secretion system protein GspE N-terminal" evidence="2">
    <location>
        <begin position="77"/>
        <end position="150"/>
    </location>
</feature>
<dbReference type="Proteomes" id="UP001162891">
    <property type="component" value="Chromosome"/>
</dbReference>
<dbReference type="Gene3D" id="3.30.300.160">
    <property type="entry name" value="Type II secretion system, protein E, N-terminal domain"/>
    <property type="match status" value="1"/>
</dbReference>
<evidence type="ECO:0000256" key="1">
    <source>
        <dbReference type="SAM" id="MobiDB-lite"/>
    </source>
</evidence>
<name>A0ABM7WWW9_9BACT</name>
<dbReference type="InterPro" id="IPR007831">
    <property type="entry name" value="T2SS_GspE_N"/>
</dbReference>
<sequence length="356" mass="37520">MTAAPKKRLGEILLESGIIDATQLQAALGHQRQWGVRIGQALVDLKLATEADIVEALAKKFGFEVARLDALEPYAFEQALKLVPREFATRNNVFPMGADTSSIRVAMSDPTNLAVVDELRFRTGRRVSVCIGGDREIAAALQLHYPTAGGAVEAIALDLDVDDLGGEPVLDAFGGGSNEAFEAFFGSGPALAPTAPAPARAPVRADPVEERTAGPAPATWAAPAPSPAPVRPEPVEARPARAPAAPVAPPAPVAAEEPPELTPYPFEAELQAELEGDAVLATDLAPADEPAEGDPSARPLTEAEREILDALDRLAGGAPAEPDIVKPAQAMAAMIRLLIRRGFVTEQEFLDELLRR</sequence>
<accession>A0ABM7WWW9</accession>
<evidence type="ECO:0000313" key="4">
    <source>
        <dbReference type="Proteomes" id="UP001162891"/>
    </source>
</evidence>
<dbReference type="InterPro" id="IPR037257">
    <property type="entry name" value="T2SS_E_N_sf"/>
</dbReference>
<feature type="region of interest" description="Disordered" evidence="1">
    <location>
        <begin position="195"/>
        <end position="260"/>
    </location>
</feature>
<evidence type="ECO:0000313" key="3">
    <source>
        <dbReference type="EMBL" id="BDG03979.1"/>
    </source>
</evidence>
<proteinExistence type="predicted"/>
<dbReference type="RefSeq" id="WP_248352354.1">
    <property type="nucleotide sequence ID" value="NZ_AP025591.1"/>
</dbReference>
<protein>
    <recommendedName>
        <fullName evidence="2">Type II secretion system protein GspE N-terminal domain-containing protein</fullName>
    </recommendedName>
</protein>
<dbReference type="SUPFAM" id="SSF160246">
    <property type="entry name" value="EspE N-terminal domain-like"/>
    <property type="match status" value="1"/>
</dbReference>
<keyword evidence="4" id="KW-1185">Reference proteome</keyword>
<dbReference type="Pfam" id="PF05157">
    <property type="entry name" value="MshEN"/>
    <property type="match status" value="1"/>
</dbReference>
<reference evidence="4" key="1">
    <citation type="journal article" date="2022" name="Int. J. Syst. Evol. Microbiol.">
        <title>Anaeromyxobacter oryzae sp. nov., Anaeromyxobacter diazotrophicus sp. nov. and Anaeromyxobacter paludicola sp. nov., isolated from paddy soils.</title>
        <authorList>
            <person name="Itoh H."/>
            <person name="Xu Z."/>
            <person name="Mise K."/>
            <person name="Masuda Y."/>
            <person name="Ushijima N."/>
            <person name="Hayakawa C."/>
            <person name="Shiratori Y."/>
            <person name="Senoo K."/>
        </authorList>
    </citation>
    <scope>NUCLEOTIDE SEQUENCE [LARGE SCALE GENOMIC DNA]</scope>
    <source>
        <strain evidence="4">Red232</strain>
    </source>
</reference>
<gene>
    <name evidence="3" type="ORF">AMOR_29750</name>
</gene>
<dbReference type="PANTHER" id="PTHR30258">
    <property type="entry name" value="TYPE II SECRETION SYSTEM PROTEIN GSPE-RELATED"/>
    <property type="match status" value="1"/>
</dbReference>
<feature type="compositionally biased region" description="Low complexity" evidence="1">
    <location>
        <begin position="213"/>
        <end position="223"/>
    </location>
</feature>
<feature type="compositionally biased region" description="Low complexity" evidence="1">
    <location>
        <begin position="195"/>
        <end position="205"/>
    </location>
</feature>
<organism evidence="3 4">
    <name type="scientific">Anaeromyxobacter oryzae</name>
    <dbReference type="NCBI Taxonomy" id="2918170"/>
    <lineage>
        <taxon>Bacteria</taxon>
        <taxon>Pseudomonadati</taxon>
        <taxon>Myxococcota</taxon>
        <taxon>Myxococcia</taxon>
        <taxon>Myxococcales</taxon>
        <taxon>Cystobacterineae</taxon>
        <taxon>Anaeromyxobacteraceae</taxon>
        <taxon>Anaeromyxobacter</taxon>
    </lineage>
</organism>
<evidence type="ECO:0000259" key="2">
    <source>
        <dbReference type="Pfam" id="PF05157"/>
    </source>
</evidence>
<dbReference type="EMBL" id="AP025591">
    <property type="protein sequence ID" value="BDG03979.1"/>
    <property type="molecule type" value="Genomic_DNA"/>
</dbReference>
<dbReference type="PANTHER" id="PTHR30258:SF3">
    <property type="entry name" value="SLL1921 PROTEIN"/>
    <property type="match status" value="1"/>
</dbReference>